<accession>A0AAW8T7D9</accession>
<dbReference type="Proteomes" id="UP001254770">
    <property type="component" value="Unassembled WGS sequence"/>
</dbReference>
<dbReference type="Gene3D" id="1.50.10.10">
    <property type="match status" value="1"/>
</dbReference>
<dbReference type="GO" id="GO:0005975">
    <property type="term" value="P:carbohydrate metabolic process"/>
    <property type="evidence" value="ECO:0007669"/>
    <property type="project" value="InterPro"/>
</dbReference>
<dbReference type="AlphaFoldDB" id="A0AAW8T7D9"/>
<dbReference type="InterPro" id="IPR012341">
    <property type="entry name" value="6hp_glycosidase-like_sf"/>
</dbReference>
<evidence type="ECO:0000313" key="2">
    <source>
        <dbReference type="Proteomes" id="UP001254770"/>
    </source>
</evidence>
<comment type="caution">
    <text evidence="1">The sequence shown here is derived from an EMBL/GenBank/DDBJ whole genome shotgun (WGS) entry which is preliminary data.</text>
</comment>
<name>A0AAW8T7D9_9ENTE</name>
<dbReference type="SUPFAM" id="SSF48208">
    <property type="entry name" value="Six-hairpin glycosidases"/>
    <property type="match status" value="1"/>
</dbReference>
<evidence type="ECO:0000313" key="1">
    <source>
        <dbReference type="EMBL" id="MDT2545153.1"/>
    </source>
</evidence>
<dbReference type="InterPro" id="IPR008928">
    <property type="entry name" value="6-hairpin_glycosidase_sf"/>
</dbReference>
<protein>
    <submittedName>
        <fullName evidence="1">Glycoside hydrolase</fullName>
    </submittedName>
</protein>
<dbReference type="GO" id="GO:0016787">
    <property type="term" value="F:hydrolase activity"/>
    <property type="evidence" value="ECO:0007669"/>
    <property type="project" value="UniProtKB-KW"/>
</dbReference>
<dbReference type="EMBL" id="JARPXL010000012">
    <property type="protein sequence ID" value="MDT2545153.1"/>
    <property type="molecule type" value="Genomic_DNA"/>
</dbReference>
<keyword evidence="1" id="KW-0378">Hydrolase</keyword>
<dbReference type="RefSeq" id="WP_222227267.1">
    <property type="nucleotide sequence ID" value="NZ_CP081847.1"/>
</dbReference>
<organism evidence="1 2">
    <name type="scientific">Enterococcus raffinosus</name>
    <dbReference type="NCBI Taxonomy" id="71452"/>
    <lineage>
        <taxon>Bacteria</taxon>
        <taxon>Bacillati</taxon>
        <taxon>Bacillota</taxon>
        <taxon>Bacilli</taxon>
        <taxon>Lactobacillales</taxon>
        <taxon>Enterococcaceae</taxon>
        <taxon>Enterococcus</taxon>
    </lineage>
</organism>
<reference evidence="1" key="1">
    <citation type="submission" date="2023-03" db="EMBL/GenBank/DDBJ databases">
        <authorList>
            <person name="Shen W."/>
            <person name="Cai J."/>
        </authorList>
    </citation>
    <scope>NUCLEOTIDE SEQUENCE</scope>
    <source>
        <strain evidence="1">Y15</strain>
    </source>
</reference>
<sequence length="695" mass="79412">MDINTQKHPFFNIEINGEEIRTTNQDSYYRKVKSTSGLTFDVSNQKALANMDVRGTVQTLTFYQNNHLTEEKPGVWVNKQLIQTTDLSLTVEVDGNDYNLSKADHRVEVDLLHDSLPRYIHHYQTFKVFVIPFTPITEGKRLSMLVQQIYVVNETQNPLHLAVKEIPLYQKKYSDQQNVLIAQKGNKQKLAFSEVAKFSAAFIDPNVFKEKKLFEESDTEIWLRDTFNYFDEIFGELTLPDKKMVHLYNRALYQSFSSFGMDCNNQIVGSNWGSYPATNRIWNKDMYYSSLPFLFFDQELCQKTILWFNQFGIKFPGSKFPGGINHSLSNSLAGGLLASLYYEHTADLIFFDEHPQVLENAAKVVDEVLAQRHPEGPMLFESVWLSDAFALGKYHTGSNLCLWKVCSGLADLFDASGLLEDSDKYRRAAKEIKDTICSQMTTEGPFGTQFLEGIGDEEKDKYSIDHYQKPILEQGLIFLSDVIQDGKVDLLMHDGEESDTTLIPFYQFLAKEEPLYQNTLAFSASESNPTYSEEIKGITWGLESGATFPGFITVLMSGLASEQEFSHRLQELFNLADLDGSWWWWPYKLEAAKGEVVRDFGCGKCGWASGIFVSVMLSQYFGLSFNKGVLQINPIHYLEFSWSKLHFGKAFLSIECTKSYVTVTNLLEQSLTIRGNDGNVSLEKGEKFRMEREIK</sequence>
<proteinExistence type="predicted"/>
<gene>
    <name evidence="1" type="ORF">P7D69_12450</name>
</gene>